<accession>A0A2P2NE17</accession>
<protein>
    <submittedName>
        <fullName evidence="1">Uncharacterized protein</fullName>
    </submittedName>
</protein>
<reference evidence="1" key="1">
    <citation type="submission" date="2018-02" db="EMBL/GenBank/DDBJ databases">
        <title>Rhizophora mucronata_Transcriptome.</title>
        <authorList>
            <person name="Meera S.P."/>
            <person name="Sreeshan A."/>
            <person name="Augustine A."/>
        </authorList>
    </citation>
    <scope>NUCLEOTIDE SEQUENCE</scope>
    <source>
        <tissue evidence="1">Leaf</tissue>
    </source>
</reference>
<proteinExistence type="predicted"/>
<dbReference type="EMBL" id="GGEC01060228">
    <property type="protein sequence ID" value="MBX40712.1"/>
    <property type="molecule type" value="Transcribed_RNA"/>
</dbReference>
<dbReference type="AlphaFoldDB" id="A0A2P2NE17"/>
<name>A0A2P2NE17_RHIMU</name>
<sequence length="41" mass="4744">MNSIHAPMKPFFSSVASCSNWLSKHIWLFWIQVQSLNSSFS</sequence>
<evidence type="ECO:0000313" key="1">
    <source>
        <dbReference type="EMBL" id="MBX40712.1"/>
    </source>
</evidence>
<organism evidence="1">
    <name type="scientific">Rhizophora mucronata</name>
    <name type="common">Asiatic mangrove</name>
    <dbReference type="NCBI Taxonomy" id="61149"/>
    <lineage>
        <taxon>Eukaryota</taxon>
        <taxon>Viridiplantae</taxon>
        <taxon>Streptophyta</taxon>
        <taxon>Embryophyta</taxon>
        <taxon>Tracheophyta</taxon>
        <taxon>Spermatophyta</taxon>
        <taxon>Magnoliopsida</taxon>
        <taxon>eudicotyledons</taxon>
        <taxon>Gunneridae</taxon>
        <taxon>Pentapetalae</taxon>
        <taxon>rosids</taxon>
        <taxon>fabids</taxon>
        <taxon>Malpighiales</taxon>
        <taxon>Rhizophoraceae</taxon>
        <taxon>Rhizophora</taxon>
    </lineage>
</organism>